<organism evidence="2">
    <name type="scientific">Pontimicrobium sp. SW4</name>
    <dbReference type="NCBI Taxonomy" id="3153519"/>
    <lineage>
        <taxon>Bacteria</taxon>
        <taxon>Pseudomonadati</taxon>
        <taxon>Bacteroidota</taxon>
        <taxon>Flavobacteriia</taxon>
        <taxon>Flavobacteriales</taxon>
        <taxon>Flavobacteriaceae</taxon>
        <taxon>Pontimicrobium</taxon>
    </lineage>
</organism>
<dbReference type="InterPro" id="IPR050834">
    <property type="entry name" value="Glycosyltransf_2"/>
</dbReference>
<accession>A0AAU7BVM4</accession>
<dbReference type="PANTHER" id="PTHR43685">
    <property type="entry name" value="GLYCOSYLTRANSFERASE"/>
    <property type="match status" value="1"/>
</dbReference>
<dbReference type="SUPFAM" id="SSF53448">
    <property type="entry name" value="Nucleotide-diphospho-sugar transferases"/>
    <property type="match status" value="1"/>
</dbReference>
<dbReference type="RefSeq" id="WP_347924927.1">
    <property type="nucleotide sequence ID" value="NZ_CP157199.1"/>
</dbReference>
<dbReference type="EC" id="2.4.-.-" evidence="2"/>
<dbReference type="EMBL" id="CP157199">
    <property type="protein sequence ID" value="XBG62009.1"/>
    <property type="molecule type" value="Genomic_DNA"/>
</dbReference>
<keyword evidence="2" id="KW-0808">Transferase</keyword>
<dbReference type="Gene3D" id="3.90.550.10">
    <property type="entry name" value="Spore Coat Polysaccharide Biosynthesis Protein SpsA, Chain A"/>
    <property type="match status" value="1"/>
</dbReference>
<keyword evidence="2" id="KW-0328">Glycosyltransferase</keyword>
<dbReference type="AlphaFoldDB" id="A0AAU7BVM4"/>
<protein>
    <submittedName>
        <fullName evidence="2">Glycosyltransferase</fullName>
        <ecNumber evidence="2">2.4.-.-</ecNumber>
    </submittedName>
</protein>
<evidence type="ECO:0000259" key="1">
    <source>
        <dbReference type="Pfam" id="PF00535"/>
    </source>
</evidence>
<dbReference type="PANTHER" id="PTHR43685:SF2">
    <property type="entry name" value="GLYCOSYLTRANSFERASE 2-LIKE DOMAIN-CONTAINING PROTEIN"/>
    <property type="match status" value="1"/>
</dbReference>
<name>A0AAU7BVM4_9FLAO</name>
<dbReference type="GO" id="GO:0016757">
    <property type="term" value="F:glycosyltransferase activity"/>
    <property type="evidence" value="ECO:0007669"/>
    <property type="project" value="UniProtKB-KW"/>
</dbReference>
<gene>
    <name evidence="2" type="ORF">ABGB03_03690</name>
</gene>
<dbReference type="InterPro" id="IPR001173">
    <property type="entry name" value="Glyco_trans_2-like"/>
</dbReference>
<proteinExistence type="predicted"/>
<dbReference type="InterPro" id="IPR029044">
    <property type="entry name" value="Nucleotide-diphossugar_trans"/>
</dbReference>
<feature type="domain" description="Glycosyltransferase 2-like" evidence="1">
    <location>
        <begin position="6"/>
        <end position="156"/>
    </location>
</feature>
<evidence type="ECO:0000313" key="2">
    <source>
        <dbReference type="EMBL" id="XBG62009.1"/>
    </source>
</evidence>
<reference evidence="2" key="1">
    <citation type="submission" date="2024-05" db="EMBL/GenBank/DDBJ databases">
        <title>Pontimicrobium maritimus sp. nov., isolated form sea water.</title>
        <authorList>
            <person name="Muhammad N."/>
            <person name="Vuong T.Q."/>
            <person name="Han H.L."/>
            <person name="Kim S.-G."/>
        </authorList>
    </citation>
    <scope>NUCLEOTIDE SEQUENCE</scope>
    <source>
        <strain evidence="2">SW4</strain>
    </source>
</reference>
<sequence>MRPIISIIIPCYNSESTLESTLQSVLNQEFKYWEAIMVNDGSPDNLELIALKYQERDSRFIYHKKENGGLGSARNYGIRLAKGKYILPLDSDNQIEKDFTLDALSIFRKDSSIGVVHGDAEYFGEKTGVWKVNKFNLEKILVTNYIDACAIYKRTLWEQVGGYDEKMPYQGLEDWDFWISLGKLNVSFFHLNKITFRYYVSSSSMILSYTQEMRMKNKDYIVKKHCRLFYNQYVKVVSSSDKIKENFIHKLKSKKVVIDLFSKTFFGFTCFSKEVDDF</sequence>
<dbReference type="Pfam" id="PF00535">
    <property type="entry name" value="Glycos_transf_2"/>
    <property type="match status" value="1"/>
</dbReference>